<evidence type="ECO:0000259" key="1">
    <source>
        <dbReference type="Pfam" id="PF03435"/>
    </source>
</evidence>
<dbReference type="InterPro" id="IPR036291">
    <property type="entry name" value="NAD(P)-bd_dom_sf"/>
</dbReference>
<dbReference type="AlphaFoldDB" id="A8YH03"/>
<dbReference type="SUPFAM" id="SSF51735">
    <property type="entry name" value="NAD(P)-binding Rossmann-fold domains"/>
    <property type="match status" value="1"/>
</dbReference>
<dbReference type="EMBL" id="AM778941">
    <property type="protein sequence ID" value="CAO87347.1"/>
    <property type="molecule type" value="Genomic_DNA"/>
</dbReference>
<dbReference type="Gene3D" id="3.40.50.720">
    <property type="entry name" value="NAD(P)-binding Rossmann-like Domain"/>
    <property type="match status" value="1"/>
</dbReference>
<protein>
    <submittedName>
        <fullName evidence="2">Similar to tr|Q8YXS3|Q8YXS3</fullName>
    </submittedName>
</protein>
<gene>
    <name evidence="2" type="ORF">IPF_1763</name>
</gene>
<sequence>MENRQTCQEDAILGQQILLIVAMEKTVLILGGTGRIGQSVALDIINHTSAKVIITGRKEKAIKLLPRMQFLALDLEEIDKLRQAIKNSDLVIHCAGPFHYRDGRVVKICIEEKVNYIDVSDHRSFYQKLIPYRELAIKAGITAVVNTGIFPGISNSIVREGVEQLDRVETIRLNYAVAGSGGAGLTVMRTTFLGLKKPFLAWIEGKWQEIKPYTAREVIEFPAPLGKTGVYWFDMPETYTFAESFPVENVITKFGSIPDFYNHLTWITAHIFPDAWVESSRGIEFFSQVSYRMTEVTDKFSGIGVAMLAKVAGWQGQQKAVYQATMVHENTAQAAGWGTGSVAELILGAKLQKAGIYPVEQVLSTELFHATMKKRGIKLDRSCAIVA</sequence>
<reference evidence="2" key="1">
    <citation type="submission" date="2007-08" db="EMBL/GenBank/DDBJ databases">
        <authorList>
            <person name="Frangeul L."/>
        </authorList>
    </citation>
    <scope>NUCLEOTIDE SEQUENCE</scope>
    <source>
        <strain evidence="2">PCC 7806</strain>
    </source>
</reference>
<proteinExistence type="predicted"/>
<name>A8YH03_MICA7</name>
<dbReference type="PANTHER" id="PTHR43796:SF2">
    <property type="entry name" value="CARBOXYNORSPERMIDINE SYNTHASE"/>
    <property type="match status" value="1"/>
</dbReference>
<feature type="domain" description="Saccharopine dehydrogenase NADP binding" evidence="1">
    <location>
        <begin position="27"/>
        <end position="144"/>
    </location>
</feature>
<evidence type="ECO:0000313" key="2">
    <source>
        <dbReference type="EMBL" id="CAO87347.1"/>
    </source>
</evidence>
<dbReference type="InterPro" id="IPR005097">
    <property type="entry name" value="Sacchrp_dh_NADP-bd"/>
</dbReference>
<dbReference type="PANTHER" id="PTHR43796">
    <property type="entry name" value="CARBOXYNORSPERMIDINE SYNTHASE"/>
    <property type="match status" value="1"/>
</dbReference>
<accession>A8YH03</accession>
<organism evidence="2">
    <name type="scientific">Microcystis aeruginosa (strain PCC 7806)</name>
    <dbReference type="NCBI Taxonomy" id="267872"/>
    <lineage>
        <taxon>Bacteria</taxon>
        <taxon>Bacillati</taxon>
        <taxon>Cyanobacteriota</taxon>
        <taxon>Cyanophyceae</taxon>
        <taxon>Oscillatoriophycideae</taxon>
        <taxon>Chroococcales</taxon>
        <taxon>Microcystaceae</taxon>
        <taxon>Microcystis</taxon>
    </lineage>
</organism>
<dbReference type="Pfam" id="PF03435">
    <property type="entry name" value="Sacchrp_dh_NADP"/>
    <property type="match status" value="1"/>
</dbReference>
<dbReference type="Gene3D" id="3.30.360.10">
    <property type="entry name" value="Dihydrodipicolinate Reductase, domain 2"/>
    <property type="match status" value="1"/>
</dbReference>